<evidence type="ECO:0000256" key="5">
    <source>
        <dbReference type="SAM" id="MobiDB-lite"/>
    </source>
</evidence>
<reference evidence="8" key="1">
    <citation type="journal article" date="2019" name="Int. J. Syst. Evol. Microbiol.">
        <title>The Global Catalogue of Microorganisms (GCM) 10K type strain sequencing project: providing services to taxonomists for standard genome sequencing and annotation.</title>
        <authorList>
            <consortium name="The Broad Institute Genomics Platform"/>
            <consortium name="The Broad Institute Genome Sequencing Center for Infectious Disease"/>
            <person name="Wu L."/>
            <person name="Ma J."/>
        </authorList>
    </citation>
    <scope>NUCLEOTIDE SEQUENCE [LARGE SCALE GENOMIC DNA]</scope>
    <source>
        <strain evidence="8">JCM 17591</strain>
    </source>
</reference>
<dbReference type="PANTHER" id="PTHR30055">
    <property type="entry name" value="HTH-TYPE TRANSCRIPTIONAL REGULATOR RUTR"/>
    <property type="match status" value="1"/>
</dbReference>
<comment type="caution">
    <text evidence="7">The sequence shown here is derived from an EMBL/GenBank/DDBJ whole genome shotgun (WGS) entry which is preliminary data.</text>
</comment>
<dbReference type="Proteomes" id="UP001501079">
    <property type="component" value="Unassembled WGS sequence"/>
</dbReference>
<dbReference type="PANTHER" id="PTHR30055:SF234">
    <property type="entry name" value="HTH-TYPE TRANSCRIPTIONAL REGULATOR BETI"/>
    <property type="match status" value="1"/>
</dbReference>
<keyword evidence="2 4" id="KW-0238">DNA-binding</keyword>
<keyword evidence="3" id="KW-0804">Transcription</keyword>
<evidence type="ECO:0000259" key="6">
    <source>
        <dbReference type="PROSITE" id="PS50977"/>
    </source>
</evidence>
<evidence type="ECO:0000256" key="1">
    <source>
        <dbReference type="ARBA" id="ARBA00023015"/>
    </source>
</evidence>
<dbReference type="InterPro" id="IPR001647">
    <property type="entry name" value="HTH_TetR"/>
</dbReference>
<keyword evidence="8" id="KW-1185">Reference proteome</keyword>
<dbReference type="RefSeq" id="WP_344756908.1">
    <property type="nucleotide sequence ID" value="NZ_BAABBW010000006.1"/>
</dbReference>
<feature type="DNA-binding region" description="H-T-H motif" evidence="4">
    <location>
        <begin position="44"/>
        <end position="63"/>
    </location>
</feature>
<dbReference type="EMBL" id="BAABBW010000006">
    <property type="protein sequence ID" value="GAA4180797.1"/>
    <property type="molecule type" value="Genomic_DNA"/>
</dbReference>
<dbReference type="SUPFAM" id="SSF46689">
    <property type="entry name" value="Homeodomain-like"/>
    <property type="match status" value="1"/>
</dbReference>
<feature type="domain" description="HTH tetR-type" evidence="6">
    <location>
        <begin position="22"/>
        <end position="81"/>
    </location>
</feature>
<evidence type="ECO:0000313" key="7">
    <source>
        <dbReference type="EMBL" id="GAA4180797.1"/>
    </source>
</evidence>
<keyword evidence="1" id="KW-0805">Transcription regulation</keyword>
<accession>A0ABP8AAH0</accession>
<feature type="region of interest" description="Disordered" evidence="5">
    <location>
        <begin position="1"/>
        <end position="23"/>
    </location>
</feature>
<dbReference type="Pfam" id="PF00440">
    <property type="entry name" value="TetR_N"/>
    <property type="match status" value="1"/>
</dbReference>
<sequence length="215" mass="22925">MTKTDASADVAAPRRAPAMSPEDRRAQIVDATIPLVLANGAAVTSKQIAEAAGVAEGTVFRAFGDKDAVIDAAVRKYLEPGPLRARLGAIDATLPLEFKVRQVISMLQQRFQGVFAMMAAVGLRERPPVQRNTGEGYTQVIAELFAPDADRLGIPADRIAPFLRALSFVTSIGPFQASDPIEIDELVDLALHGITGDRTSSQASVTPTRSEENPC</sequence>
<organism evidence="7 8">
    <name type="scientific">Gryllotalpicola koreensis</name>
    <dbReference type="NCBI Taxonomy" id="993086"/>
    <lineage>
        <taxon>Bacteria</taxon>
        <taxon>Bacillati</taxon>
        <taxon>Actinomycetota</taxon>
        <taxon>Actinomycetes</taxon>
        <taxon>Micrococcales</taxon>
        <taxon>Microbacteriaceae</taxon>
        <taxon>Gryllotalpicola</taxon>
    </lineage>
</organism>
<evidence type="ECO:0000313" key="8">
    <source>
        <dbReference type="Proteomes" id="UP001501079"/>
    </source>
</evidence>
<name>A0ABP8AAH0_9MICO</name>
<dbReference type="Gene3D" id="1.10.357.10">
    <property type="entry name" value="Tetracycline Repressor, domain 2"/>
    <property type="match status" value="1"/>
</dbReference>
<evidence type="ECO:0000256" key="4">
    <source>
        <dbReference type="PROSITE-ProRule" id="PRU00335"/>
    </source>
</evidence>
<proteinExistence type="predicted"/>
<evidence type="ECO:0000256" key="3">
    <source>
        <dbReference type="ARBA" id="ARBA00023163"/>
    </source>
</evidence>
<gene>
    <name evidence="7" type="ORF">GCM10022287_35120</name>
</gene>
<evidence type="ECO:0000256" key="2">
    <source>
        <dbReference type="ARBA" id="ARBA00023125"/>
    </source>
</evidence>
<dbReference type="InterPro" id="IPR050109">
    <property type="entry name" value="HTH-type_TetR-like_transc_reg"/>
</dbReference>
<dbReference type="InterPro" id="IPR009057">
    <property type="entry name" value="Homeodomain-like_sf"/>
</dbReference>
<dbReference type="PRINTS" id="PR00455">
    <property type="entry name" value="HTHTETR"/>
</dbReference>
<protein>
    <submittedName>
        <fullName evidence="7">TetR/AcrR family transcriptional regulator</fullName>
    </submittedName>
</protein>
<dbReference type="PROSITE" id="PS50977">
    <property type="entry name" value="HTH_TETR_2"/>
    <property type="match status" value="1"/>
</dbReference>